<accession>A0A3L7DYD3</accession>
<dbReference type="InterPro" id="IPR021364">
    <property type="entry name" value="DUF2857"/>
</dbReference>
<keyword evidence="2" id="KW-1185">Reference proteome</keyword>
<dbReference type="Pfam" id="PF11198">
    <property type="entry name" value="DUF2857"/>
    <property type="match status" value="1"/>
</dbReference>
<evidence type="ECO:0000313" key="2">
    <source>
        <dbReference type="Proteomes" id="UP000265509"/>
    </source>
</evidence>
<dbReference type="EMBL" id="QRAN01000012">
    <property type="protein sequence ID" value="RLQ21550.1"/>
    <property type="molecule type" value="Genomic_DNA"/>
</dbReference>
<sequence length="192" mass="22103">MATTKEADLITAVLLYAIRCLAEADQSALRDLGFGPREIDALQCLNIADLYRIEAIRVHCLRVDLNRDVFCHMVEHIRQLRASEEMQQALIKADAPQEMMQTLFGLGPKEYTRWRRLLTVKPAVGRPAEPDEAQAHALWTEWKARVKDEEDALLTAEDYLALRAATEVDLRAIWHLTRRWAQYGNPEGRPRR</sequence>
<organism evidence="1 2">
    <name type="scientific">Seongchinamella sediminis</name>
    <dbReference type="NCBI Taxonomy" id="2283635"/>
    <lineage>
        <taxon>Bacteria</taxon>
        <taxon>Pseudomonadati</taxon>
        <taxon>Pseudomonadota</taxon>
        <taxon>Gammaproteobacteria</taxon>
        <taxon>Cellvibrionales</taxon>
        <taxon>Halieaceae</taxon>
        <taxon>Seongchinamella</taxon>
    </lineage>
</organism>
<dbReference type="Proteomes" id="UP000265509">
    <property type="component" value="Unassembled WGS sequence"/>
</dbReference>
<dbReference type="AlphaFoldDB" id="A0A3L7DYD3"/>
<dbReference type="RefSeq" id="WP_117955065.1">
    <property type="nucleotide sequence ID" value="NZ_QRAN01000012.1"/>
</dbReference>
<proteinExistence type="predicted"/>
<gene>
    <name evidence="1" type="ORF">DWB85_12400</name>
</gene>
<comment type="caution">
    <text evidence="1">The sequence shown here is derived from an EMBL/GenBank/DDBJ whole genome shotgun (WGS) entry which is preliminary data.</text>
</comment>
<protein>
    <submittedName>
        <fullName evidence="1">DUF2857 family protein</fullName>
    </submittedName>
</protein>
<dbReference type="OrthoDB" id="6080182at2"/>
<name>A0A3L7DYD3_9GAMM</name>
<reference evidence="1 2" key="1">
    <citation type="submission" date="2018-07" db="EMBL/GenBank/DDBJ databases">
        <title>Halioglobus sp. genome submission.</title>
        <authorList>
            <person name="Ye M.-Q."/>
            <person name="Du Z.-J."/>
        </authorList>
    </citation>
    <scope>NUCLEOTIDE SEQUENCE [LARGE SCALE GENOMIC DNA]</scope>
    <source>
        <strain evidence="1 2">U0301</strain>
    </source>
</reference>
<evidence type="ECO:0000313" key="1">
    <source>
        <dbReference type="EMBL" id="RLQ21550.1"/>
    </source>
</evidence>